<gene>
    <name evidence="9" type="ORF">GQF01_22130</name>
</gene>
<dbReference type="Gene3D" id="2.60.120.380">
    <property type="match status" value="1"/>
</dbReference>
<dbReference type="Pfam" id="PF04151">
    <property type="entry name" value="PPC"/>
    <property type="match status" value="1"/>
</dbReference>
<evidence type="ECO:0000259" key="7">
    <source>
        <dbReference type="Pfam" id="PF04151"/>
    </source>
</evidence>
<comment type="caution">
    <text evidence="9">The sequence shown here is derived from an EMBL/GenBank/DDBJ whole genome shotgun (WGS) entry which is preliminary data.</text>
</comment>
<dbReference type="InterPro" id="IPR015500">
    <property type="entry name" value="Peptidase_S8_subtilisin-rel"/>
</dbReference>
<dbReference type="Gene3D" id="3.40.50.200">
    <property type="entry name" value="Peptidase S8/S53 domain"/>
    <property type="match status" value="2"/>
</dbReference>
<dbReference type="InterPro" id="IPR000209">
    <property type="entry name" value="Peptidase_S8/S53_dom"/>
</dbReference>
<evidence type="ECO:0000256" key="4">
    <source>
        <dbReference type="ARBA" id="ARBA00022825"/>
    </source>
</evidence>
<keyword evidence="4" id="KW-0720">Serine protease</keyword>
<sequence length="1147" mass="124695">MQSSSESINLVGGEAHLKSHSKSKLFTTLLLSFILVSGAVVPNYQGLVLAQGTDTPEKLRKTKWALNGNIAEPTIEVPEGLPVETKQVPLSPRKMSKADSIVVKYKDGMKPISLAATYDIASVHPLPALGAELIKLPEGADINSILLRLKSDPSVLFAEPNGLVFTSDSVTTGESVTTNVYFGPPFYSSHPVTTNVYSSPPFASSRPVTSDVYYSSPFVSPYLTSQGAELENFIPNDPLFPEQWGLHNAGSSNEDPEGLADIDINAPEAWSIMKKDSKELVVAVISDGVDINHPDLVENIWTNPKEIAGNGIDDDGNGFVDDVHGWDFYNDDNNTNDLIDPPNNGTAIAGTIAASMNNAIGIAGIAPNVKILPVKSLSWTTKSGYANQIAEGIAYAERMGADIVVLDFYYYEPSDLILDTLKATKMLIVAPTDNQGNDMDKYPVYPASYSLPNLLTVMGMLRSGSVITSYGKKSVNIAAPAAFQVITTAPSDNPAYAAQIDTGVYKAIFNGIGFENFSPPFQMDSARIALDYLAEGFNKPSVLLVQDDNSVGGKEWEQSYLEKYMSFLLSAGYEANNIQIVSVPKNESGPSLASMKPYDIVVWFTGDADPQINPEPNNLSMLTEFDKANLTDYLNSGGRLLLTGRNALFGNETSSFVTDMLHMDYLSESFVGLYELLGGLGTIYDGQSTPMPEIYNGEMIAARDSFARTNLLLNKPDYDYHSFFSSAAIAHAAGVAALVLGANPKYDAKMVIQRLMNSGKKVSSLLNKNISGKMLDAYRALSDKDIPGTPLQVPEVSERLDEAVDPDRVYAIELNAGETIQATLTGEEGTDFDLYLFDPSTTSVNGKAGIVAASEHPGTSNEELSYLVKKTGTYYLNVYAFAGSGIYKLRLQHANSSGTYEENSNAVTLVGDWASVIDSKLSGGSSKRLDAQGYVEFTFEGSYVEWVGTKNVEQGIANVYLDGKLDSPVSLYSETELKKQVLFKKDVLYDKHTIKIEWTGKADPKARKNAPAFVNVDAFVVKHLIQDSDISQVLFEGTWARSFSSLYSGHSIQTSYAKDSYSEITFVGTRVRLLARVGGNSGIADIYIDGQFVKSVDFYRKTRQYEAVIFQSEPLSEGKHTIRVVNKSEKHIDSTGTAISIDAFEID</sequence>
<dbReference type="GO" id="GO:0006508">
    <property type="term" value="P:proteolysis"/>
    <property type="evidence" value="ECO:0007669"/>
    <property type="project" value="UniProtKB-KW"/>
</dbReference>
<evidence type="ECO:0000313" key="10">
    <source>
        <dbReference type="Proteomes" id="UP000481087"/>
    </source>
</evidence>
<reference evidence="9 10" key="1">
    <citation type="submission" date="2019-12" db="EMBL/GenBank/DDBJ databases">
        <title>Paenibacillus sp. nov. sp. isolated from soil.</title>
        <authorList>
            <person name="Kim J."/>
            <person name="Jeong S.E."/>
            <person name="Jung H.S."/>
            <person name="Jeon C.O."/>
        </authorList>
    </citation>
    <scope>NUCLEOTIDE SEQUENCE [LARGE SCALE GENOMIC DNA]</scope>
    <source>
        <strain evidence="9 10">5J-6</strain>
    </source>
</reference>
<evidence type="ECO:0000313" key="9">
    <source>
        <dbReference type="EMBL" id="MZQ84812.1"/>
    </source>
</evidence>
<keyword evidence="10" id="KW-1185">Reference proteome</keyword>
<dbReference type="GO" id="GO:0004252">
    <property type="term" value="F:serine-type endopeptidase activity"/>
    <property type="evidence" value="ECO:0007669"/>
    <property type="project" value="InterPro"/>
</dbReference>
<comment type="caution">
    <text evidence="5">Lacks conserved residue(s) required for the propagation of feature annotation.</text>
</comment>
<evidence type="ECO:0000259" key="6">
    <source>
        <dbReference type="Pfam" id="PF00082"/>
    </source>
</evidence>
<evidence type="ECO:0000256" key="3">
    <source>
        <dbReference type="ARBA" id="ARBA00022801"/>
    </source>
</evidence>
<keyword evidence="2" id="KW-0645">Protease</keyword>
<dbReference type="Gene3D" id="2.60.120.260">
    <property type="entry name" value="Galactose-binding domain-like"/>
    <property type="match status" value="2"/>
</dbReference>
<comment type="similarity">
    <text evidence="1 5">Belongs to the peptidase S8 family.</text>
</comment>
<protein>
    <submittedName>
        <fullName evidence="9">S8 family serine peptidase</fullName>
    </submittedName>
</protein>
<dbReference type="AlphaFoldDB" id="A0A6L8V5C1"/>
<evidence type="ECO:0000256" key="1">
    <source>
        <dbReference type="ARBA" id="ARBA00011073"/>
    </source>
</evidence>
<proteinExistence type="inferred from homology"/>
<dbReference type="PRINTS" id="PR00723">
    <property type="entry name" value="SUBTILISIN"/>
</dbReference>
<dbReference type="InterPro" id="IPR054399">
    <property type="entry name" value="Fervidolysin-like_N_prodom"/>
</dbReference>
<evidence type="ECO:0000256" key="2">
    <source>
        <dbReference type="ARBA" id="ARBA00022670"/>
    </source>
</evidence>
<dbReference type="PANTHER" id="PTHR43399">
    <property type="entry name" value="SUBTILISIN-RELATED"/>
    <property type="match status" value="1"/>
</dbReference>
<feature type="domain" description="Peptidase C-terminal archaeal/bacterial" evidence="7">
    <location>
        <begin position="809"/>
        <end position="880"/>
    </location>
</feature>
<feature type="domain" description="Fervidolysin-like N-terminal prodomain" evidence="8">
    <location>
        <begin position="99"/>
        <end position="161"/>
    </location>
</feature>
<evidence type="ECO:0000259" key="8">
    <source>
        <dbReference type="Pfam" id="PF22148"/>
    </source>
</evidence>
<name>A0A6L8V5C1_9BACL</name>
<dbReference type="SUPFAM" id="SSF52743">
    <property type="entry name" value="Subtilisin-like"/>
    <property type="match status" value="1"/>
</dbReference>
<dbReference type="Proteomes" id="UP000481087">
    <property type="component" value="Unassembled WGS sequence"/>
</dbReference>
<dbReference type="EMBL" id="WTUZ01000022">
    <property type="protein sequence ID" value="MZQ84812.1"/>
    <property type="molecule type" value="Genomic_DNA"/>
</dbReference>
<dbReference type="Pfam" id="PF22148">
    <property type="entry name" value="Fervidolysin_NPro-like"/>
    <property type="match status" value="1"/>
</dbReference>
<feature type="domain" description="Peptidase S8/S53" evidence="6">
    <location>
        <begin position="278"/>
        <end position="481"/>
    </location>
</feature>
<dbReference type="InterPro" id="IPR051048">
    <property type="entry name" value="Peptidase_S8/S53_subtilisin"/>
</dbReference>
<keyword evidence="3" id="KW-0378">Hydrolase</keyword>
<dbReference type="InterPro" id="IPR007280">
    <property type="entry name" value="Peptidase_C_arc/bac"/>
</dbReference>
<organism evidence="9 10">
    <name type="scientific">Paenibacillus silvestris</name>
    <dbReference type="NCBI Taxonomy" id="2606219"/>
    <lineage>
        <taxon>Bacteria</taxon>
        <taxon>Bacillati</taxon>
        <taxon>Bacillota</taxon>
        <taxon>Bacilli</taxon>
        <taxon>Bacillales</taxon>
        <taxon>Paenibacillaceae</taxon>
        <taxon>Paenibacillus</taxon>
    </lineage>
</organism>
<dbReference type="RefSeq" id="WP_161408861.1">
    <property type="nucleotide sequence ID" value="NZ_WTUZ01000022.1"/>
</dbReference>
<evidence type="ECO:0000256" key="5">
    <source>
        <dbReference type="PROSITE-ProRule" id="PRU01240"/>
    </source>
</evidence>
<accession>A0A6L8V5C1</accession>
<dbReference type="PROSITE" id="PS51892">
    <property type="entry name" value="SUBTILASE"/>
    <property type="match status" value="1"/>
</dbReference>
<dbReference type="InterPro" id="IPR036852">
    <property type="entry name" value="Peptidase_S8/S53_dom_sf"/>
</dbReference>
<dbReference type="PANTHER" id="PTHR43399:SF4">
    <property type="entry name" value="CELL WALL-ASSOCIATED PROTEASE"/>
    <property type="match status" value="1"/>
</dbReference>
<dbReference type="Pfam" id="PF00082">
    <property type="entry name" value="Peptidase_S8"/>
    <property type="match status" value="1"/>
</dbReference>
<dbReference type="SUPFAM" id="SSF89260">
    <property type="entry name" value="Collagen-binding domain"/>
    <property type="match status" value="1"/>
</dbReference>